<dbReference type="EMBL" id="CM014096">
    <property type="protein sequence ID" value="TKS87526.1"/>
    <property type="molecule type" value="Genomic_DNA"/>
</dbReference>
<dbReference type="SUPFAM" id="SSF47027">
    <property type="entry name" value="Acyl-CoA binding protein"/>
    <property type="match status" value="1"/>
</dbReference>
<gene>
    <name evidence="14" type="ORF">D9C73_021650</name>
</gene>
<evidence type="ECO:0000256" key="6">
    <source>
        <dbReference type="ARBA" id="ARBA00023006"/>
    </source>
</evidence>
<evidence type="ECO:0000256" key="8">
    <source>
        <dbReference type="ARBA" id="ARBA00023121"/>
    </source>
</evidence>
<evidence type="ECO:0000256" key="12">
    <source>
        <dbReference type="SAM" id="MobiDB-lite"/>
    </source>
</evidence>
<evidence type="ECO:0000256" key="2">
    <source>
        <dbReference type="ARBA" id="ARBA00010310"/>
    </source>
</evidence>
<keyword evidence="7" id="KW-0175">Coiled coil</keyword>
<dbReference type="FunFam" id="1.20.80.10:FF:000010">
    <property type="entry name" value="Acyl-CoA-binding domain-containing protein 5"/>
    <property type="match status" value="1"/>
</dbReference>
<comment type="similarity">
    <text evidence="2">Belongs to the ATG37 family.</text>
</comment>
<feature type="binding site" evidence="11">
    <location>
        <position position="72"/>
    </location>
    <ligand>
        <name>an acyl-CoA</name>
        <dbReference type="ChEBI" id="CHEBI:58342"/>
    </ligand>
</feature>
<dbReference type="InterPro" id="IPR035984">
    <property type="entry name" value="Acyl-CoA-binding_sf"/>
</dbReference>
<keyword evidence="4" id="KW-0812">Transmembrane</keyword>
<comment type="function">
    <text evidence="10">Acyl-CoA binding protein which acts as the peroxisome receptor for pexophagy but is dispensable for aggrephagy and nonselective autophagy. Binds medium- and long-chain acyl-CoA esters.</text>
</comment>
<feature type="binding site" evidence="11">
    <location>
        <position position="91"/>
    </location>
    <ligand>
        <name>an acyl-CoA</name>
        <dbReference type="ChEBI" id="CHEBI:58342"/>
    </ligand>
</feature>
<evidence type="ECO:0000256" key="3">
    <source>
        <dbReference type="ARBA" id="ARBA00022448"/>
    </source>
</evidence>
<dbReference type="Proteomes" id="UP000298787">
    <property type="component" value="Chromosome 19"/>
</dbReference>
<dbReference type="AlphaFoldDB" id="A0A4U5VHD3"/>
<feature type="compositionally biased region" description="Low complexity" evidence="12">
    <location>
        <begin position="313"/>
        <end position="324"/>
    </location>
</feature>
<dbReference type="GO" id="GO:0000062">
    <property type="term" value="F:fatty-acyl-CoA binding"/>
    <property type="evidence" value="ECO:0007669"/>
    <property type="project" value="InterPro"/>
</dbReference>
<dbReference type="GO" id="GO:0006631">
    <property type="term" value="P:fatty acid metabolic process"/>
    <property type="evidence" value="ECO:0007669"/>
    <property type="project" value="TreeGrafter"/>
</dbReference>
<dbReference type="STRING" id="240159.A0A4U5VHD3"/>
<accession>A0A4U5VHD3</accession>
<keyword evidence="8" id="KW-0446">Lipid-binding</keyword>
<feature type="compositionally biased region" description="Polar residues" evidence="12">
    <location>
        <begin position="241"/>
        <end position="250"/>
    </location>
</feature>
<feature type="compositionally biased region" description="Acidic residues" evidence="12">
    <location>
        <begin position="180"/>
        <end position="204"/>
    </location>
</feature>
<dbReference type="InterPro" id="IPR014352">
    <property type="entry name" value="FERM/acyl-CoA-bd_prot_sf"/>
</dbReference>
<organism evidence="14 15">
    <name type="scientific">Collichthys lucidus</name>
    <name type="common">Big head croaker</name>
    <name type="synonym">Sciaena lucida</name>
    <dbReference type="NCBI Taxonomy" id="240159"/>
    <lineage>
        <taxon>Eukaryota</taxon>
        <taxon>Metazoa</taxon>
        <taxon>Chordata</taxon>
        <taxon>Craniata</taxon>
        <taxon>Vertebrata</taxon>
        <taxon>Euteleostomi</taxon>
        <taxon>Actinopterygii</taxon>
        <taxon>Neopterygii</taxon>
        <taxon>Teleostei</taxon>
        <taxon>Neoteleostei</taxon>
        <taxon>Acanthomorphata</taxon>
        <taxon>Eupercaria</taxon>
        <taxon>Sciaenidae</taxon>
        <taxon>Collichthys</taxon>
    </lineage>
</organism>
<dbReference type="Pfam" id="PF00887">
    <property type="entry name" value="ACBP"/>
    <property type="match status" value="1"/>
</dbReference>
<evidence type="ECO:0000256" key="10">
    <source>
        <dbReference type="ARBA" id="ARBA00025481"/>
    </source>
</evidence>
<dbReference type="CDD" id="cd00435">
    <property type="entry name" value="ACBP"/>
    <property type="match status" value="1"/>
</dbReference>
<dbReference type="PANTHER" id="PTHR23310:SF6">
    <property type="entry name" value="ACYL-COA-BINDING DOMAIN-CONTAINING PROTEIN 5"/>
    <property type="match status" value="1"/>
</dbReference>
<evidence type="ECO:0000256" key="9">
    <source>
        <dbReference type="ARBA" id="ARBA00023136"/>
    </source>
</evidence>
<dbReference type="PROSITE" id="PS51228">
    <property type="entry name" value="ACB_2"/>
    <property type="match status" value="1"/>
</dbReference>
<feature type="compositionally biased region" description="Basic residues" evidence="12">
    <location>
        <begin position="218"/>
        <end position="229"/>
    </location>
</feature>
<dbReference type="GO" id="GO:0005777">
    <property type="term" value="C:peroxisome"/>
    <property type="evidence" value="ECO:0007669"/>
    <property type="project" value="TreeGrafter"/>
</dbReference>
<keyword evidence="6" id="KW-0072">Autophagy</keyword>
<evidence type="ECO:0000256" key="7">
    <source>
        <dbReference type="ARBA" id="ARBA00023054"/>
    </source>
</evidence>
<keyword evidence="5" id="KW-1133">Transmembrane helix</keyword>
<name>A0A4U5VHD3_COLLU</name>
<feature type="compositionally biased region" description="Basic and acidic residues" evidence="12">
    <location>
        <begin position="205"/>
        <end position="214"/>
    </location>
</feature>
<dbReference type="InterPro" id="IPR022408">
    <property type="entry name" value="Acyl-CoA-binding_prot_CS"/>
</dbReference>
<dbReference type="PIRSF" id="PIRSF002412">
    <property type="entry name" value="MA_DBI"/>
    <property type="match status" value="1"/>
</dbReference>
<evidence type="ECO:0000313" key="15">
    <source>
        <dbReference type="Proteomes" id="UP000298787"/>
    </source>
</evidence>
<feature type="region of interest" description="Disordered" evidence="12">
    <location>
        <begin position="158"/>
        <end position="391"/>
    </location>
</feature>
<feature type="domain" description="ACB" evidence="13">
    <location>
        <begin position="15"/>
        <end position="104"/>
    </location>
</feature>
<dbReference type="GO" id="GO:0016020">
    <property type="term" value="C:membrane"/>
    <property type="evidence" value="ECO:0007669"/>
    <property type="project" value="UniProtKB-SubCell"/>
</dbReference>
<dbReference type="Gene3D" id="1.20.80.10">
    <property type="match status" value="1"/>
</dbReference>
<keyword evidence="3" id="KW-0813">Transport</keyword>
<dbReference type="PANTHER" id="PTHR23310">
    <property type="entry name" value="ACYL-COA-BINDING PROTEIN, ACBP"/>
    <property type="match status" value="1"/>
</dbReference>
<feature type="binding site" evidence="11">
    <location>
        <begin position="46"/>
        <end position="50"/>
    </location>
    <ligand>
        <name>an acyl-CoA</name>
        <dbReference type="ChEBI" id="CHEBI:58342"/>
    </ligand>
</feature>
<comment type="subcellular location">
    <subcellularLocation>
        <location evidence="1">Membrane</location>
        <topology evidence="1">Single-pass membrane protein</topology>
    </subcellularLocation>
</comment>
<evidence type="ECO:0000313" key="14">
    <source>
        <dbReference type="EMBL" id="TKS87526.1"/>
    </source>
</evidence>
<evidence type="ECO:0000256" key="4">
    <source>
        <dbReference type="ARBA" id="ARBA00022692"/>
    </source>
</evidence>
<evidence type="ECO:0000256" key="5">
    <source>
        <dbReference type="ARBA" id="ARBA00022989"/>
    </source>
</evidence>
<dbReference type="PRINTS" id="PR00689">
    <property type="entry name" value="ACOABINDINGP"/>
</dbReference>
<proteinExistence type="inferred from homology"/>
<reference evidence="14 15" key="1">
    <citation type="submission" date="2019-01" db="EMBL/GenBank/DDBJ databases">
        <title>Genome Assembly of Collichthys lucidus.</title>
        <authorList>
            <person name="Cai M."/>
            <person name="Xiao S."/>
        </authorList>
    </citation>
    <scope>NUCLEOTIDE SEQUENCE [LARGE SCALE GENOMIC DNA]</scope>
    <source>
        <strain evidence="14">JT15FE1705JMU</strain>
        <tissue evidence="14">Muscle</tissue>
    </source>
</reference>
<keyword evidence="9" id="KW-0472">Membrane</keyword>
<evidence type="ECO:0000256" key="11">
    <source>
        <dbReference type="PIRSR" id="PIRSR002412-1"/>
    </source>
</evidence>
<dbReference type="InterPro" id="IPR000582">
    <property type="entry name" value="Acyl-CoA-binding_protein"/>
</dbReference>
<keyword evidence="15" id="KW-1185">Reference proteome</keyword>
<sequence length="541" mass="59602">MEVESVTVEDERRLTQLRFDAAVKVIKSLPPDGPFQPSNDMMLKFYSYYKQATVGACDIPRPGFWDAVGKAKWDAWNSLGNMTKEEAMVAYVDEMKLILEGMPMTDEVEELLRVLGPFYELIEEKKKISQISDLSTGFGTMLGSAPSKSVTKSIIRTMEMNGTLETRPARLKTKEVKEMSEEEAQEDEEEEDEDEEEVEEEEEVMREVRKDKKSASQSKKKASARRHKAPLANGKVANGVTHLTNGSHSRVSLKDEGSQNGSVGEPNGLLNGHHTDPSVDVSGPSHLASDSDSESSEHNRSLDDLDDEENHVLPPLEEQQAAQELQEDVHGTAQAIRCGGEDGENGGTMTQRQRLNAGVPDSSVRRGRGSKSPGPGSGSLVPMYGSGDGGRDRWGGAVAPGGSLNEQIVVALARLQEDMQSVLERLHTLEALTASQTRSMPLSPTYPSTAVNKRSQWLIRLYLQRRSRYSFTPKYQHIYYNLNAVTNLTPSFSLCLTEESTKPVQAPPGVDDEDESPKMSLVWAANGCNSPHTFLLPHPAE</sequence>
<evidence type="ECO:0000259" key="13">
    <source>
        <dbReference type="PROSITE" id="PS51228"/>
    </source>
</evidence>
<evidence type="ECO:0000256" key="1">
    <source>
        <dbReference type="ARBA" id="ARBA00004167"/>
    </source>
</evidence>
<dbReference type="GO" id="GO:0000425">
    <property type="term" value="P:pexophagy"/>
    <property type="evidence" value="ECO:0007669"/>
    <property type="project" value="InterPro"/>
</dbReference>
<dbReference type="PROSITE" id="PS00880">
    <property type="entry name" value="ACB_1"/>
    <property type="match status" value="1"/>
</dbReference>
<protein>
    <submittedName>
        <fullName evidence="14">Acyl-CoA-binding domain-containing protein 5A</fullName>
    </submittedName>
</protein>
<feature type="binding site" evidence="11">
    <location>
        <begin position="26"/>
        <end position="35"/>
    </location>
    <ligand>
        <name>an acyl-CoA</name>
        <dbReference type="ChEBI" id="CHEBI:58342"/>
    </ligand>
</feature>
<dbReference type="InterPro" id="IPR016347">
    <property type="entry name" value="ACBD5"/>
</dbReference>